<evidence type="ECO:0000313" key="3">
    <source>
        <dbReference type="Proteomes" id="UP000225706"/>
    </source>
</evidence>
<dbReference type="OrthoDB" id="5990382at2759"/>
<feature type="compositionally biased region" description="Low complexity" evidence="1">
    <location>
        <begin position="293"/>
        <end position="304"/>
    </location>
</feature>
<feature type="region of interest" description="Disordered" evidence="1">
    <location>
        <begin position="661"/>
        <end position="825"/>
    </location>
</feature>
<organism evidence="2 3">
    <name type="scientific">Stylophora pistillata</name>
    <name type="common">Smooth cauliflower coral</name>
    <dbReference type="NCBI Taxonomy" id="50429"/>
    <lineage>
        <taxon>Eukaryota</taxon>
        <taxon>Metazoa</taxon>
        <taxon>Cnidaria</taxon>
        <taxon>Anthozoa</taxon>
        <taxon>Hexacorallia</taxon>
        <taxon>Scleractinia</taxon>
        <taxon>Astrocoeniina</taxon>
        <taxon>Pocilloporidae</taxon>
        <taxon>Stylophora</taxon>
    </lineage>
</organism>
<feature type="compositionally biased region" description="Polar residues" evidence="1">
    <location>
        <begin position="494"/>
        <end position="503"/>
    </location>
</feature>
<evidence type="ECO:0000256" key="1">
    <source>
        <dbReference type="SAM" id="MobiDB-lite"/>
    </source>
</evidence>
<feature type="compositionally biased region" description="Polar residues" evidence="1">
    <location>
        <begin position="684"/>
        <end position="700"/>
    </location>
</feature>
<accession>A0A2B4SYS0</accession>
<gene>
    <name evidence="2" type="ORF">AWC38_SpisGene851</name>
</gene>
<feature type="region of interest" description="Disordered" evidence="1">
    <location>
        <begin position="391"/>
        <end position="465"/>
    </location>
</feature>
<dbReference type="AlphaFoldDB" id="A0A2B4SYS0"/>
<feature type="compositionally biased region" description="Basic and acidic residues" evidence="1">
    <location>
        <begin position="404"/>
        <end position="417"/>
    </location>
</feature>
<dbReference type="SUPFAM" id="SSF54928">
    <property type="entry name" value="RNA-binding domain, RBD"/>
    <property type="match status" value="1"/>
</dbReference>
<feature type="compositionally biased region" description="Basic and acidic residues" evidence="1">
    <location>
        <begin position="773"/>
        <end position="782"/>
    </location>
</feature>
<name>A0A2B4SYS0_STYPI</name>
<dbReference type="EMBL" id="LSMT01000005">
    <property type="protein sequence ID" value="PFX34319.1"/>
    <property type="molecule type" value="Genomic_DNA"/>
</dbReference>
<feature type="compositionally biased region" description="Low complexity" evidence="1">
    <location>
        <begin position="748"/>
        <end position="760"/>
    </location>
</feature>
<dbReference type="GO" id="GO:0003676">
    <property type="term" value="F:nucleic acid binding"/>
    <property type="evidence" value="ECO:0007669"/>
    <property type="project" value="InterPro"/>
</dbReference>
<dbReference type="InterPro" id="IPR035979">
    <property type="entry name" value="RBD_domain_sf"/>
</dbReference>
<dbReference type="Proteomes" id="UP000225706">
    <property type="component" value="Unassembled WGS sequence"/>
</dbReference>
<proteinExistence type="predicted"/>
<feature type="compositionally biased region" description="Basic and acidic residues" evidence="1">
    <location>
        <begin position="454"/>
        <end position="463"/>
    </location>
</feature>
<evidence type="ECO:0000313" key="2">
    <source>
        <dbReference type="EMBL" id="PFX34319.1"/>
    </source>
</evidence>
<feature type="compositionally biased region" description="Low complexity" evidence="1">
    <location>
        <begin position="798"/>
        <end position="807"/>
    </location>
</feature>
<protein>
    <submittedName>
        <fullName evidence="2">Uncharacterized protein</fullName>
    </submittedName>
</protein>
<reference evidence="3" key="1">
    <citation type="journal article" date="2017" name="bioRxiv">
        <title>Comparative analysis of the genomes of Stylophora pistillata and Acropora digitifera provides evidence for extensive differences between species of corals.</title>
        <authorList>
            <person name="Voolstra C.R."/>
            <person name="Li Y."/>
            <person name="Liew Y.J."/>
            <person name="Baumgarten S."/>
            <person name="Zoccola D."/>
            <person name="Flot J.-F."/>
            <person name="Tambutte S."/>
            <person name="Allemand D."/>
            <person name="Aranda M."/>
        </authorList>
    </citation>
    <scope>NUCLEOTIDE SEQUENCE [LARGE SCALE GENOMIC DNA]</scope>
</reference>
<sequence length="954" mass="105496">MSPFRIYPIRASIVSRGLFLYSFIRYCTLSECRDAIAMLHGRLLGNSTITVEYASETKGRLSCDDSEDLPRGKKDRLLRDDYPRLEQYRSMSDAESQEKRVLWKLRCSARRQKSSITGNALATQEGDKEEALINALQEVVKKVSSVPANTLALPSGSEGTPCSPWVTKEINGCDENHMSNQHSVATQSTEEGLQRRRIFEGNVNDGTNSQSTELTNRREILQHTASQRISRRPCEADALHLRNATVSPSPPKRYESAGSPDMITSPGGYFSPSSPDEAPSPERYTSPISQDVTPSPTAFTSPSSQDATPSPRRGGTSFSEVETSDPVSHDSLERFLRQDCNNCHEEITMGIGQESNSTQVRSTASFCHSSVPSLNSKGLCSFESDRNYNELGLQTSGKSPVSCKEPHQATRKGEVAQDVKGVSPQHNQIHDTFAQQKKETDSAPIKTQPLQRLPGDHPPEVEKNGYPASVKLLSSDSATAPLSAAPAFLPNGPVSPSDSSTVSARVPLQISPGSGSDPPKGAAASRLPEPVSSSDSSVARPLLEQQLFTDSFQGPHETHAPELMPVNMASRFQHPGFPRQQLGNPPFLPPGVLNPGMFPGWNAIAFLQQQLLASRLPFGLPFYAGMRGIQPNDGVPLPFQGFRTPLGRFNWGAVGRGRSFAPRFPNAGLGNTRTRGEFERSELPWTTNLKETSSLKNTSDTPKDRTYNSSQNQKTKLGSVSSDSLPPLKSTPDSSCNKIDEKTSVTQSPGSNNSSPNGSSFDGLTKESEEETECRRFAHGHQETGVQGRFNGKGLNQATSSSSALENAENELENTEVKSTSPRKMTQSEMHLNYQKNELKRIFRENETMRRNIEWKKSRGMAGNRDKESQLKKEISAKELFLQKEKEIFVLRNQEQELLFEREKLEAAFDQHLKKQLETEQKIGETENRIHLAKLENELLRLYQNLYGYNTVIY</sequence>
<feature type="compositionally biased region" description="Polar residues" evidence="1">
    <location>
        <begin position="707"/>
        <end position="724"/>
    </location>
</feature>
<feature type="region of interest" description="Disordered" evidence="1">
    <location>
        <begin position="491"/>
        <end position="536"/>
    </location>
</feature>
<comment type="caution">
    <text evidence="2">The sequence shown here is derived from an EMBL/GenBank/DDBJ whole genome shotgun (WGS) entry which is preliminary data.</text>
</comment>
<keyword evidence="3" id="KW-1185">Reference proteome</keyword>
<feature type="region of interest" description="Disordered" evidence="1">
    <location>
        <begin position="240"/>
        <end position="329"/>
    </location>
</feature>